<dbReference type="InterPro" id="IPR029039">
    <property type="entry name" value="Flavoprotein-like_sf"/>
</dbReference>
<evidence type="ECO:0000313" key="2">
    <source>
        <dbReference type="EMBL" id="HIR14733.1"/>
    </source>
</evidence>
<dbReference type="GO" id="GO:0010181">
    <property type="term" value="F:FMN binding"/>
    <property type="evidence" value="ECO:0007669"/>
    <property type="project" value="InterPro"/>
</dbReference>
<organism evidence="2 3">
    <name type="scientific">Candidatus Choladousia intestinavium</name>
    <dbReference type="NCBI Taxonomy" id="2840727"/>
    <lineage>
        <taxon>Bacteria</taxon>
        <taxon>Bacillati</taxon>
        <taxon>Bacillota</taxon>
        <taxon>Clostridia</taxon>
        <taxon>Lachnospirales</taxon>
        <taxon>Lachnospiraceae</taxon>
        <taxon>Lachnospiraceae incertae sedis</taxon>
        <taxon>Candidatus Choladousia</taxon>
    </lineage>
</organism>
<reference evidence="2" key="2">
    <citation type="journal article" date="2021" name="PeerJ">
        <title>Extensive microbial diversity within the chicken gut microbiome revealed by metagenomics and culture.</title>
        <authorList>
            <person name="Gilroy R."/>
            <person name="Ravi A."/>
            <person name="Getino M."/>
            <person name="Pursley I."/>
            <person name="Horton D.L."/>
            <person name="Alikhan N.F."/>
            <person name="Baker D."/>
            <person name="Gharbi K."/>
            <person name="Hall N."/>
            <person name="Watson M."/>
            <person name="Adriaenssens E.M."/>
            <person name="Foster-Nyarko E."/>
            <person name="Jarju S."/>
            <person name="Secka A."/>
            <person name="Antonio M."/>
            <person name="Oren A."/>
            <person name="Chaudhuri R.R."/>
            <person name="La Ragione R."/>
            <person name="Hildebrand F."/>
            <person name="Pallen M.J."/>
        </authorList>
    </citation>
    <scope>NUCLEOTIDE SEQUENCE</scope>
    <source>
        <strain evidence="2">ChiSjej4B22-8148</strain>
    </source>
</reference>
<dbReference type="PANTHER" id="PTHR39201:SF1">
    <property type="entry name" value="FLAVODOXIN-LIKE DOMAIN-CONTAINING PROTEIN"/>
    <property type="match status" value="1"/>
</dbReference>
<dbReference type="InterPro" id="IPR008254">
    <property type="entry name" value="Flavodoxin/NO_synth"/>
</dbReference>
<dbReference type="AlphaFoldDB" id="A0A9D1ADV9"/>
<dbReference type="Pfam" id="PF12682">
    <property type="entry name" value="Flavodoxin_4"/>
    <property type="match status" value="1"/>
</dbReference>
<sequence>MGFILTGEKGKVLIVSYSYSGNTYKIAEAIQKQTEGDLQEIYPLIPYPMSFPDLLEQVKREIKEKYKPRLIVPNCSPEQYDTVFVGSPNWCGTIAPPLYAWLCRNRLEGKIILPFGSHCGGVQGDMKRDVARLCRKSDVREPLILMDDGGEGLTEKVEEWLEKNSLPRRILSQDSCM</sequence>
<gene>
    <name evidence="2" type="ORF">IAB31_12515</name>
</gene>
<name>A0A9D1ADV9_9FIRM</name>
<dbReference type="EMBL" id="DVGK01000144">
    <property type="protein sequence ID" value="HIR14733.1"/>
    <property type="molecule type" value="Genomic_DNA"/>
</dbReference>
<protein>
    <submittedName>
        <fullName evidence="2">Flavodoxin</fullName>
    </submittedName>
</protein>
<dbReference type="Gene3D" id="3.40.50.360">
    <property type="match status" value="1"/>
</dbReference>
<reference evidence="2" key="1">
    <citation type="submission" date="2020-10" db="EMBL/GenBank/DDBJ databases">
        <authorList>
            <person name="Gilroy R."/>
        </authorList>
    </citation>
    <scope>NUCLEOTIDE SEQUENCE</scope>
    <source>
        <strain evidence="2">ChiSjej4B22-8148</strain>
    </source>
</reference>
<evidence type="ECO:0000313" key="3">
    <source>
        <dbReference type="Proteomes" id="UP000886757"/>
    </source>
</evidence>
<comment type="caution">
    <text evidence="2">The sequence shown here is derived from an EMBL/GenBank/DDBJ whole genome shotgun (WGS) entry which is preliminary data.</text>
</comment>
<dbReference type="GO" id="GO:0016651">
    <property type="term" value="F:oxidoreductase activity, acting on NAD(P)H"/>
    <property type="evidence" value="ECO:0007669"/>
    <property type="project" value="UniProtKB-ARBA"/>
</dbReference>
<accession>A0A9D1ADV9</accession>
<evidence type="ECO:0000259" key="1">
    <source>
        <dbReference type="Pfam" id="PF12682"/>
    </source>
</evidence>
<dbReference type="PANTHER" id="PTHR39201">
    <property type="entry name" value="EXPORTED PROTEIN-RELATED"/>
    <property type="match status" value="1"/>
</dbReference>
<feature type="domain" description="Flavodoxin-like" evidence="1">
    <location>
        <begin position="11"/>
        <end position="163"/>
    </location>
</feature>
<dbReference type="SUPFAM" id="SSF52218">
    <property type="entry name" value="Flavoproteins"/>
    <property type="match status" value="1"/>
</dbReference>
<dbReference type="Proteomes" id="UP000886757">
    <property type="component" value="Unassembled WGS sequence"/>
</dbReference>
<proteinExistence type="predicted"/>